<dbReference type="SMART" id="SM00822">
    <property type="entry name" value="PKS_KR"/>
    <property type="match status" value="1"/>
</dbReference>
<name>A0A423XCJ6_9PEZI</name>
<evidence type="ECO:0000256" key="8">
    <source>
        <dbReference type="PROSITE-ProRule" id="PRU01363"/>
    </source>
</evidence>
<dbReference type="InterPro" id="IPR016039">
    <property type="entry name" value="Thiolase-like"/>
</dbReference>
<evidence type="ECO:0000256" key="7">
    <source>
        <dbReference type="ARBA" id="ARBA00023315"/>
    </source>
</evidence>
<dbReference type="CDD" id="cd05274">
    <property type="entry name" value="KR_FAS_SDR_x"/>
    <property type="match status" value="1"/>
</dbReference>
<evidence type="ECO:0000313" key="12">
    <source>
        <dbReference type="EMBL" id="ROW13683.1"/>
    </source>
</evidence>
<dbReference type="Pfam" id="PF21089">
    <property type="entry name" value="PKS_DH_N"/>
    <property type="match status" value="1"/>
</dbReference>
<dbReference type="PANTHER" id="PTHR43775:SF29">
    <property type="entry name" value="ASPERFURANONE POLYKETIDE SYNTHASE AFOG-RELATED"/>
    <property type="match status" value="1"/>
</dbReference>
<dbReference type="Gene3D" id="3.40.47.10">
    <property type="match status" value="1"/>
</dbReference>
<evidence type="ECO:0000256" key="5">
    <source>
        <dbReference type="ARBA" id="ARBA00023002"/>
    </source>
</evidence>
<dbReference type="SUPFAM" id="SSF53335">
    <property type="entry name" value="S-adenosyl-L-methionine-dependent methyltransferases"/>
    <property type="match status" value="1"/>
</dbReference>
<dbReference type="InterPro" id="IPR050091">
    <property type="entry name" value="PKS_NRPS_Biosynth_Enz"/>
</dbReference>
<keyword evidence="2" id="KW-0597">Phosphoprotein</keyword>
<gene>
    <name evidence="12" type="ORF">VPNG_04575</name>
</gene>
<feature type="region of interest" description="N-terminal hotdog fold" evidence="8">
    <location>
        <begin position="993"/>
        <end position="1127"/>
    </location>
</feature>
<dbReference type="SUPFAM" id="SSF50129">
    <property type="entry name" value="GroES-like"/>
    <property type="match status" value="1"/>
</dbReference>
<dbReference type="InterPro" id="IPR057326">
    <property type="entry name" value="KR_dom"/>
</dbReference>
<dbReference type="Proteomes" id="UP000285146">
    <property type="component" value="Unassembled WGS sequence"/>
</dbReference>
<dbReference type="Pfam" id="PF23297">
    <property type="entry name" value="ACP_SdgA_C"/>
    <property type="match status" value="1"/>
</dbReference>
<dbReference type="SUPFAM" id="SSF52151">
    <property type="entry name" value="FabD/lysophospholipase-like"/>
    <property type="match status" value="1"/>
</dbReference>
<dbReference type="Gene3D" id="3.10.129.110">
    <property type="entry name" value="Polyketide synthase dehydratase"/>
    <property type="match status" value="1"/>
</dbReference>
<dbReference type="InterPro" id="IPR013968">
    <property type="entry name" value="PKS_KR"/>
</dbReference>
<dbReference type="STRING" id="1230097.A0A423XCJ6"/>
<dbReference type="InterPro" id="IPR001227">
    <property type="entry name" value="Ac_transferase_dom_sf"/>
</dbReference>
<dbReference type="GO" id="GO:0006633">
    <property type="term" value="P:fatty acid biosynthetic process"/>
    <property type="evidence" value="ECO:0007669"/>
    <property type="project" value="TreeGrafter"/>
</dbReference>
<protein>
    <submittedName>
        <fullName evidence="12">Uncharacterized protein</fullName>
    </submittedName>
</protein>
<dbReference type="InterPro" id="IPR036291">
    <property type="entry name" value="NAD(P)-bd_dom_sf"/>
</dbReference>
<dbReference type="InterPro" id="IPR016035">
    <property type="entry name" value="Acyl_Trfase/lysoPLipase"/>
</dbReference>
<dbReference type="Pfam" id="PF02801">
    <property type="entry name" value="Ketoacyl-synt_C"/>
    <property type="match status" value="1"/>
</dbReference>
<dbReference type="Pfam" id="PF08659">
    <property type="entry name" value="KR"/>
    <property type="match status" value="1"/>
</dbReference>
<keyword evidence="6" id="KW-0511">Multifunctional enzyme</keyword>
<dbReference type="InterPro" id="IPR009081">
    <property type="entry name" value="PP-bd_ACP"/>
</dbReference>
<dbReference type="InterPro" id="IPR014030">
    <property type="entry name" value="Ketoacyl_synth_N"/>
</dbReference>
<dbReference type="PANTHER" id="PTHR43775">
    <property type="entry name" value="FATTY ACID SYNTHASE"/>
    <property type="match status" value="1"/>
</dbReference>
<dbReference type="Gene3D" id="3.40.50.150">
    <property type="entry name" value="Vaccinia Virus protein VP39"/>
    <property type="match status" value="1"/>
</dbReference>
<dbReference type="InterPro" id="IPR032821">
    <property type="entry name" value="PKS_assoc"/>
</dbReference>
<keyword evidence="7" id="KW-0012">Acyltransferase</keyword>
<feature type="domain" description="Carrier" evidence="9">
    <location>
        <begin position="2504"/>
        <end position="2581"/>
    </location>
</feature>
<dbReference type="InterPro" id="IPR013217">
    <property type="entry name" value="Methyltransf_12"/>
</dbReference>
<dbReference type="Gene3D" id="3.30.70.3290">
    <property type="match status" value="1"/>
</dbReference>
<keyword evidence="3" id="KW-0808">Transferase</keyword>
<feature type="region of interest" description="C-terminal hotdog fold" evidence="8">
    <location>
        <begin position="1151"/>
        <end position="1307"/>
    </location>
</feature>
<dbReference type="GO" id="GO:0004312">
    <property type="term" value="F:fatty acid synthase activity"/>
    <property type="evidence" value="ECO:0007669"/>
    <property type="project" value="TreeGrafter"/>
</dbReference>
<comment type="caution">
    <text evidence="12">The sequence shown here is derived from an EMBL/GenBank/DDBJ whole genome shotgun (WGS) entry which is preliminary data.</text>
</comment>
<keyword evidence="4" id="KW-0521">NADP</keyword>
<dbReference type="PROSITE" id="PS00012">
    <property type="entry name" value="PHOSPHOPANTETHEINE"/>
    <property type="match status" value="1"/>
</dbReference>
<dbReference type="Pfam" id="PF00109">
    <property type="entry name" value="ketoacyl-synt"/>
    <property type="match status" value="1"/>
</dbReference>
<accession>A0A423XCJ6</accession>
<dbReference type="InterPro" id="IPR049900">
    <property type="entry name" value="PKS_mFAS_DH"/>
</dbReference>
<keyword evidence="13" id="KW-1185">Reference proteome</keyword>
<dbReference type="GO" id="GO:0030639">
    <property type="term" value="P:polyketide biosynthetic process"/>
    <property type="evidence" value="ECO:0007669"/>
    <property type="project" value="UniProtKB-ARBA"/>
</dbReference>
<evidence type="ECO:0000256" key="4">
    <source>
        <dbReference type="ARBA" id="ARBA00022857"/>
    </source>
</evidence>
<dbReference type="Pfam" id="PF00107">
    <property type="entry name" value="ADH_zinc_N"/>
    <property type="match status" value="1"/>
</dbReference>
<dbReference type="GO" id="GO:0016491">
    <property type="term" value="F:oxidoreductase activity"/>
    <property type="evidence" value="ECO:0007669"/>
    <property type="project" value="UniProtKB-KW"/>
</dbReference>
<dbReference type="Pfam" id="PF23114">
    <property type="entry name" value="NAD-bd_HRPKS_sdrA"/>
    <property type="match status" value="1"/>
</dbReference>
<dbReference type="SMART" id="SM00823">
    <property type="entry name" value="PKS_PP"/>
    <property type="match status" value="1"/>
</dbReference>
<dbReference type="SMART" id="SM00826">
    <property type="entry name" value="PKS_DH"/>
    <property type="match status" value="1"/>
</dbReference>
<sequence length="2590" mass="283401">MDEPIAIIGLDARLPGDGDTAENFYESLLAGRSARTEIPSDRFNVDSFWHPDGERSGSTRARHAHFLKGSIAAFDAPFFSITPAEANGMDPQQRGMLESVYKALENAGVPVSKAAGTQTGVYVGCFAYDYNDIIVKDLDIPSKYAATGTVASMLSNRVSWFFDFRGPSITVDTACSSSLVAAHEACMSLKLREINMAVVGGCNLMLSPEMALKLDAAGVLGPDGKSYSFDHRGNGYARGEGFGTLVLKRVSDAVRDGDVIRAVIRNSSTNQDGRSPGITQPTKAGQAALIRHVYNRAGLDPSLTRFFEAHGTGTQVGDPIEASAIAEIFAPHRSPGEPLYVGALKSNVGHLEGAAGVAAIIKGVFTLERGVIPPNIWLEKVNPKIQDSWHLRFPTEATPWPQEGLRRMSINSFGIGGSNAHVVMDDAAHFLQQYRLVGEHRTLARPVGSNTRENNPHINGVNGVDCVNGANGHLNGRHRRTDSGIDLSEDDEIAPAQLFVLSAYDQDGVSRVRDSYHEYLSTSSEDFSDATEGTRFLRDLSHTLASKRTHHAWRAFAIAQSPRALKDGLSEIPKPTRTKSEPRLAWVFTGQGAQWPAMGVELMVYPVFRQSILAADRYLNDLGCLWSLSYELSKGGGSSRIDDPEFCQPICTALQIALVDLLASWNVFPHAVTGHSSGEVAAAYATGAISRESAWKVAYYRGKLSSKLIRSGTLPRTSMAAVGLDFKATKAAIERVDQMGGQGSLDIACMNSWQSHTVSGDAEKIDTLVELLSAEKVFARRLNVEIAYHSQYMKAMADEYLESMGDLQPGVRQAASEATFFSSTRGALIPLSELREPSYWVANLVSPVRFCESATAMLKGSVDEPKANGYHKDGPDSPSSSPITDVLEIGPHSALKGPLANIAKQLPGGGSVTYHSLLKRKSSAVQTVLEAAGSLFCQGYDINLAAVNDAASPASHKPRMLIDLPSYPFNHSKEYWIEGRLSKNFRLRAAGRHELLGAPAPDWNRHNAIWRNYIRLSESPWIEDHKVAGDVLYPAAGMLVMAIEASRQVADKDKALRGFRLKDVSFHAALRVPDDAQGVESHFYLRPYREASLPGKSEWDEFQLWTFDNDEWREHCRGLVQTEYAEEQRSDDQQLLEDCRHVLQEARVSCTTEVAAEKLYRNFQESGLDFGTTFRTLRGVRTGADLTLLAEVNSPLPKIREAMPSHYIQPHLVHPAMLDGIVHANLAPLVLGSRRAQQPRVPVFAKEFWVSASPIADDDAYIVSAQSSRCGRTETESSVTAVDRETGAPMAYASGLVFKTLPGGAPQDTASSLHDAFNVEWKPDPTLLSESQAAKVFGLPMSAEDNPSSWMEDCEDLCLAYIRRFLESVTNDRIEKMEEHHMKYVTWMEHVSRSNTRELAGNIEELEAKVKSRDTPEGVLIIAVGQALEEMLGGPLNPLDVIFRDKIAENVYRYGLGSQRCYEQLCNYMDALAHKNPAMQILEIGAGTGGATRPVMQTLTRQGRRYQEYCFTDISPAFFEQAREIFSDDLGNMDFRVLNVENDPVDQGFEETKYDLVIAANVLHATKKIEASLSNVRRLLKPGGKLLLFEITNIEVLLSHFCFGVLPGWWLSEDKDRRWGPLMSTSSWDHHLSQSGFTGVDAAFQDFPGSEHQMSSILLSTVPEEQETAETTAEYIVIDNLSAQEDDVASRIASALSKNTSTSEIVPLEGLGARDLQHTTCIVLLELQSPLLLDMTESVFASIKRLTSQCKSLLWVTRGGNASAPDPNTELVSGLARVARSERPGFKFVTVSFEQSESQSSVVDKCVQTVLTTRNGNENSFRVADGITQIPRLVKAEYLTEHIRSQTASLEPVQQQLGEDTSRALTLQVGLPGQPDSLRFEDDILHGTPLVNDEVEFKAMACGLNTVDVASALGKTEDSPVGIEAAGIVTRIGPTSTYQVGDNVFGLSLTGTVKTQVRSADGFLAKKPDSLSWAEAASIPVAYTTAYAILHEHGTTRKGDTVLVHSAATALGQAAVQLAQLAGAEVFATVEDDDQRHFLETAYAVPRDHVFLTRHGGVVNGIKRITQQRGVDIALNLIGGELLTETLSCVAPFGRVVDIRSGDEGSESRVSLSDLQRNNIRYETFDLKFRALNDPVRTQRTFQGAVEQLRLRGPDLTIRRTPISSHTFSELHNVLRQLQSGSRIEKLVLEPHDEDEVSVLPQREPAHRFDHEASYVIAGGLGGLGRSVARWLASRGAKNLILLSRRGPVQAAAKELVKELEATCERVATPACDVTDSASLREVIDECSKTMPPIRGCIQGSMVLKDNRLEDMTLEEWNDALHPKVSASRNLFDNLGRDLDFFILLSSTVGITGGPEQANYAAGNTFQDALARHLATEGVHAVSLDLPIIRGVGYVEERPELLDHLRAMGWAFMEEDEFHATLDYHCRPPNDEPTPIARSQVLPRFWLPQQTAAEGRELPSWRLDPLFGNLAVSSATNDTAGSNAGTAKAVNYAVLLAAAKSPEEIVELTLEAFLLKVSRVLSVEVSNLDAANPLHAYGVDSLVAVELRSWLAKELKAEVSVFDMTNAASILQVASMAAARSKLVVNIDAE</sequence>
<dbReference type="Pfam" id="PF00698">
    <property type="entry name" value="Acyl_transf_1"/>
    <property type="match status" value="1"/>
</dbReference>
<dbReference type="InterPro" id="IPR056501">
    <property type="entry name" value="NAD-bd_HRPKS_sdrA"/>
</dbReference>
<dbReference type="CDD" id="cd05195">
    <property type="entry name" value="enoyl_red"/>
    <property type="match status" value="1"/>
</dbReference>
<dbReference type="InterPro" id="IPR011032">
    <property type="entry name" value="GroES-like_sf"/>
</dbReference>
<dbReference type="SMART" id="SM00827">
    <property type="entry name" value="PKS_AT"/>
    <property type="match status" value="1"/>
</dbReference>
<dbReference type="GO" id="GO:0031177">
    <property type="term" value="F:phosphopantetheine binding"/>
    <property type="evidence" value="ECO:0007669"/>
    <property type="project" value="InterPro"/>
</dbReference>
<feature type="domain" description="Ketosynthase family 3 (KS3)" evidence="10">
    <location>
        <begin position="2"/>
        <end position="426"/>
    </location>
</feature>
<dbReference type="InterPro" id="IPR049551">
    <property type="entry name" value="PKS_DH_C"/>
</dbReference>
<dbReference type="InterPro" id="IPR036736">
    <property type="entry name" value="ACP-like_sf"/>
</dbReference>
<dbReference type="CDD" id="cd00833">
    <property type="entry name" value="PKS"/>
    <property type="match status" value="1"/>
</dbReference>
<dbReference type="OrthoDB" id="329835at2759"/>
<dbReference type="InterPro" id="IPR020841">
    <property type="entry name" value="PKS_Beta-ketoAc_synthase_dom"/>
</dbReference>
<dbReference type="Pfam" id="PF16197">
    <property type="entry name" value="KAsynt_C_assoc"/>
    <property type="match status" value="1"/>
</dbReference>
<evidence type="ECO:0000259" key="9">
    <source>
        <dbReference type="PROSITE" id="PS50075"/>
    </source>
</evidence>
<dbReference type="CDD" id="cd02440">
    <property type="entry name" value="AdoMet_MTases"/>
    <property type="match status" value="1"/>
</dbReference>
<evidence type="ECO:0000256" key="1">
    <source>
        <dbReference type="ARBA" id="ARBA00022450"/>
    </source>
</evidence>
<dbReference type="SUPFAM" id="SSF55048">
    <property type="entry name" value="Probable ACP-binding domain of malonyl-CoA ACP transacylase"/>
    <property type="match status" value="1"/>
</dbReference>
<feature type="domain" description="PKS/mFAS DH" evidence="11">
    <location>
        <begin position="993"/>
        <end position="1307"/>
    </location>
</feature>
<dbReference type="SUPFAM" id="SSF51735">
    <property type="entry name" value="NAD(P)-binding Rossmann-fold domains"/>
    <property type="match status" value="2"/>
</dbReference>
<dbReference type="InParanoid" id="A0A423XCJ6"/>
<dbReference type="InterPro" id="IPR020843">
    <property type="entry name" value="ER"/>
</dbReference>
<dbReference type="InterPro" id="IPR029063">
    <property type="entry name" value="SAM-dependent_MTases_sf"/>
</dbReference>
<dbReference type="InterPro" id="IPR016036">
    <property type="entry name" value="Malonyl_transacylase_ACP-bd"/>
</dbReference>
<keyword evidence="5" id="KW-0560">Oxidoreductase</keyword>
<evidence type="ECO:0000256" key="6">
    <source>
        <dbReference type="ARBA" id="ARBA00023268"/>
    </source>
</evidence>
<evidence type="ECO:0000256" key="3">
    <source>
        <dbReference type="ARBA" id="ARBA00022679"/>
    </source>
</evidence>
<dbReference type="InterPro" id="IPR014043">
    <property type="entry name" value="Acyl_transferase_dom"/>
</dbReference>
<dbReference type="Pfam" id="PF08242">
    <property type="entry name" value="Methyltransf_12"/>
    <property type="match status" value="1"/>
</dbReference>
<evidence type="ECO:0000259" key="11">
    <source>
        <dbReference type="PROSITE" id="PS52019"/>
    </source>
</evidence>
<dbReference type="SMART" id="SM00829">
    <property type="entry name" value="PKS_ER"/>
    <property type="match status" value="1"/>
</dbReference>
<feature type="active site" description="Proton donor; for dehydratase activity" evidence="8">
    <location>
        <position position="1219"/>
    </location>
</feature>
<keyword evidence="1" id="KW-0596">Phosphopantetheine</keyword>
<dbReference type="PROSITE" id="PS52004">
    <property type="entry name" value="KS3_2"/>
    <property type="match status" value="1"/>
</dbReference>
<dbReference type="PROSITE" id="PS50075">
    <property type="entry name" value="CARRIER"/>
    <property type="match status" value="1"/>
</dbReference>
<dbReference type="Gene3D" id="3.40.50.720">
    <property type="entry name" value="NAD(P)-binding Rossmann-like Domain"/>
    <property type="match status" value="2"/>
</dbReference>
<organism evidence="12 13">
    <name type="scientific">Cytospora leucostoma</name>
    <dbReference type="NCBI Taxonomy" id="1230097"/>
    <lineage>
        <taxon>Eukaryota</taxon>
        <taxon>Fungi</taxon>
        <taxon>Dikarya</taxon>
        <taxon>Ascomycota</taxon>
        <taxon>Pezizomycotina</taxon>
        <taxon>Sordariomycetes</taxon>
        <taxon>Sordariomycetidae</taxon>
        <taxon>Diaporthales</taxon>
        <taxon>Cytosporaceae</taxon>
        <taxon>Cytospora</taxon>
    </lineage>
</organism>
<dbReference type="InterPro" id="IPR006162">
    <property type="entry name" value="Ppantetheine_attach_site"/>
</dbReference>
<evidence type="ECO:0000313" key="13">
    <source>
        <dbReference type="Proteomes" id="UP000285146"/>
    </source>
</evidence>
<dbReference type="InterPro" id="IPR020806">
    <property type="entry name" value="PKS_PP-bd"/>
</dbReference>
<reference evidence="12 13" key="1">
    <citation type="submission" date="2015-09" db="EMBL/GenBank/DDBJ databases">
        <title>Host preference determinants of Valsa canker pathogens revealed by comparative genomics.</title>
        <authorList>
            <person name="Yin Z."/>
            <person name="Huang L."/>
        </authorList>
    </citation>
    <scope>NUCLEOTIDE SEQUENCE [LARGE SCALE GENOMIC DNA]</scope>
    <source>
        <strain evidence="12 13">SXYLt</strain>
    </source>
</reference>
<dbReference type="Gene3D" id="3.90.180.10">
    <property type="entry name" value="Medium-chain alcohol dehydrogenases, catalytic domain"/>
    <property type="match status" value="1"/>
</dbReference>
<dbReference type="SUPFAM" id="SSF47336">
    <property type="entry name" value="ACP-like"/>
    <property type="match status" value="1"/>
</dbReference>
<dbReference type="Pfam" id="PF14765">
    <property type="entry name" value="PS-DH"/>
    <property type="match status" value="1"/>
</dbReference>
<dbReference type="PROSITE" id="PS52019">
    <property type="entry name" value="PKS_MFAS_DH"/>
    <property type="match status" value="1"/>
</dbReference>
<feature type="active site" description="Proton acceptor; for dehydratase activity" evidence="8">
    <location>
        <position position="1025"/>
    </location>
</feature>
<proteinExistence type="predicted"/>
<dbReference type="Gene3D" id="3.40.366.10">
    <property type="entry name" value="Malonyl-Coenzyme A Acyl Carrier Protein, domain 2"/>
    <property type="match status" value="1"/>
</dbReference>
<dbReference type="EMBL" id="LKEB01000018">
    <property type="protein sequence ID" value="ROW13683.1"/>
    <property type="molecule type" value="Genomic_DNA"/>
</dbReference>
<dbReference type="InterPro" id="IPR042104">
    <property type="entry name" value="PKS_dehydratase_sf"/>
</dbReference>
<dbReference type="Gene3D" id="1.10.1200.10">
    <property type="entry name" value="ACP-like"/>
    <property type="match status" value="1"/>
</dbReference>
<evidence type="ECO:0000259" key="10">
    <source>
        <dbReference type="PROSITE" id="PS52004"/>
    </source>
</evidence>
<dbReference type="InterPro" id="IPR014031">
    <property type="entry name" value="Ketoacyl_synth_C"/>
</dbReference>
<dbReference type="SMART" id="SM00825">
    <property type="entry name" value="PKS_KS"/>
    <property type="match status" value="1"/>
</dbReference>
<dbReference type="SUPFAM" id="SSF53901">
    <property type="entry name" value="Thiolase-like"/>
    <property type="match status" value="1"/>
</dbReference>
<dbReference type="InterPro" id="IPR013149">
    <property type="entry name" value="ADH-like_C"/>
</dbReference>
<dbReference type="InterPro" id="IPR020807">
    <property type="entry name" value="PKS_DH"/>
</dbReference>
<evidence type="ECO:0000256" key="2">
    <source>
        <dbReference type="ARBA" id="ARBA00022553"/>
    </source>
</evidence>
<dbReference type="InterPro" id="IPR049552">
    <property type="entry name" value="PKS_DH_N"/>
</dbReference>